<organism evidence="2 3">
    <name type="scientific">Candidatus Methylomirabilis lanthanidiphila</name>
    <dbReference type="NCBI Taxonomy" id="2211376"/>
    <lineage>
        <taxon>Bacteria</taxon>
        <taxon>Candidatus Methylomirabilota</taxon>
        <taxon>Candidatus Methylomirabilia</taxon>
        <taxon>Candidatus Methylomirabilales</taxon>
        <taxon>Candidatus Methylomirabilaceae</taxon>
        <taxon>Candidatus Methylomirabilis</taxon>
    </lineage>
</organism>
<dbReference type="Pfam" id="PF13827">
    <property type="entry name" value="DUF4189"/>
    <property type="match status" value="1"/>
</dbReference>
<accession>A0A564ZIU3</accession>
<dbReference type="AlphaFoldDB" id="A0A564ZIU3"/>
<evidence type="ECO:0000259" key="1">
    <source>
        <dbReference type="Pfam" id="PF13827"/>
    </source>
</evidence>
<name>A0A564ZIU3_9BACT</name>
<evidence type="ECO:0000313" key="2">
    <source>
        <dbReference type="EMBL" id="VUZ84562.1"/>
    </source>
</evidence>
<dbReference type="InterPro" id="IPR025240">
    <property type="entry name" value="DUF4189"/>
</dbReference>
<sequence length="183" mass="19936">MLRNNVPIEEFHPKRRICGRLTTLMKRLGVLALFVGIGLAGEVEAGCRQVCTEAIDGCWGTSGDERWRCERSASSPSCETVCSESYGAIAYSRQTGAWGYSFDHRSQERASRTARGQCARRAPDCQIVVNLKDQCGAIAESTRGQVRPGLGRTRKEAEDRSLAACRTAGGKVCTVVAWSCSVQ</sequence>
<feature type="domain" description="DUF4189" evidence="1">
    <location>
        <begin position="86"/>
        <end position="180"/>
    </location>
</feature>
<proteinExistence type="predicted"/>
<evidence type="ECO:0000313" key="3">
    <source>
        <dbReference type="Proteomes" id="UP000334340"/>
    </source>
</evidence>
<reference evidence="2 3" key="1">
    <citation type="submission" date="2019-07" db="EMBL/GenBank/DDBJ databases">
        <authorList>
            <person name="Cremers G."/>
        </authorList>
    </citation>
    <scope>NUCLEOTIDE SEQUENCE [LARGE SCALE GENOMIC DNA]</scope>
</reference>
<protein>
    <recommendedName>
        <fullName evidence="1">DUF4189 domain-containing protein</fullName>
    </recommendedName>
</protein>
<dbReference type="EMBL" id="CABIKM010000015">
    <property type="protein sequence ID" value="VUZ84562.1"/>
    <property type="molecule type" value="Genomic_DNA"/>
</dbReference>
<gene>
    <name evidence="2" type="ORF">MELA_00935</name>
</gene>
<keyword evidence="3" id="KW-1185">Reference proteome</keyword>
<dbReference type="Proteomes" id="UP000334340">
    <property type="component" value="Unassembled WGS sequence"/>
</dbReference>